<reference evidence="2" key="2">
    <citation type="submission" date="2016-01" db="EMBL/GenBank/DDBJ databases">
        <title>Complete genome sequence of Agromyces aureus AR33T and comparison with related organisms.</title>
        <authorList>
            <person name="Corretto E."/>
            <person name="Antonielli L."/>
            <person name="Sessitsch A."/>
            <person name="Brader G."/>
        </authorList>
    </citation>
    <scope>NUCLEOTIDE SEQUENCE [LARGE SCALE GENOMIC DNA]</scope>
    <source>
        <strain evidence="2">AR33</strain>
    </source>
</reference>
<dbReference type="AlphaFoldDB" id="A0A191WHT7"/>
<organism evidence="1 2">
    <name type="scientific">Agromyces aureus</name>
    <dbReference type="NCBI Taxonomy" id="453304"/>
    <lineage>
        <taxon>Bacteria</taxon>
        <taxon>Bacillati</taxon>
        <taxon>Actinomycetota</taxon>
        <taxon>Actinomycetes</taxon>
        <taxon>Micrococcales</taxon>
        <taxon>Microbacteriaceae</taxon>
        <taxon>Agromyces</taxon>
    </lineage>
</organism>
<dbReference type="KEGG" id="agy:ATC03_14755"/>
<dbReference type="OrthoDB" id="9999602at2"/>
<protein>
    <submittedName>
        <fullName evidence="1">Uncharacterized protein</fullName>
    </submittedName>
</protein>
<keyword evidence="2" id="KW-1185">Reference proteome</keyword>
<dbReference type="Proteomes" id="UP000078437">
    <property type="component" value="Chromosome"/>
</dbReference>
<evidence type="ECO:0000313" key="2">
    <source>
        <dbReference type="Proteomes" id="UP000078437"/>
    </source>
</evidence>
<name>A0A191WHT7_9MICO</name>
<reference evidence="1 2" key="1">
    <citation type="journal article" date="2016" name="Int. J. Syst. Evol. Microbiol.">
        <title>Agromyces aureus sp. nov., isolated from the rhizosphere of Salix caprea L. grown in a heavy-metal-contaminated soil.</title>
        <authorList>
            <person name="Corretto E."/>
            <person name="Antonielli L."/>
            <person name="Sessitsch A."/>
            <person name="Compant S."/>
            <person name="Gorfer M."/>
            <person name="Kuffner M."/>
            <person name="Brader G."/>
        </authorList>
    </citation>
    <scope>NUCLEOTIDE SEQUENCE [LARGE SCALE GENOMIC DNA]</scope>
    <source>
        <strain evidence="1 2">AR33</strain>
    </source>
</reference>
<dbReference type="RefSeq" id="WP_067878676.1">
    <property type="nucleotide sequence ID" value="NZ_CP013979.1"/>
</dbReference>
<proteinExistence type="predicted"/>
<dbReference type="EMBL" id="CP013979">
    <property type="protein sequence ID" value="ANJ27782.1"/>
    <property type="molecule type" value="Genomic_DNA"/>
</dbReference>
<sequence>MNPDAGLQSRVRDGIRSAEVVVDRRRPAARVRVPQWATIARVRLVGGSSAQGEPGAVLDGVMSVRGGTSLRIVLGEAGSTANPDGGDTVITRDGAAVACALGASSTRARRTASRPGPLWDVSIGRAELADCGSVKLEFIGLDGRTVDLY</sequence>
<accession>A0A191WHT7</accession>
<evidence type="ECO:0000313" key="1">
    <source>
        <dbReference type="EMBL" id="ANJ27782.1"/>
    </source>
</evidence>
<dbReference type="STRING" id="453304.ATC03_14755"/>
<gene>
    <name evidence="1" type="ORF">ATC03_14755</name>
</gene>